<gene>
    <name evidence="1" type="ORF">F4148_03035</name>
</gene>
<accession>A0A6B1FXJ5</accession>
<evidence type="ECO:0000313" key="1">
    <source>
        <dbReference type="EMBL" id="MYH60767.1"/>
    </source>
</evidence>
<reference evidence="1" key="1">
    <citation type="submission" date="2019-09" db="EMBL/GenBank/DDBJ databases">
        <title>Characterisation of the sponge microbiome using genome-centric metagenomics.</title>
        <authorList>
            <person name="Engelberts J.P."/>
            <person name="Robbins S.J."/>
            <person name="De Goeij J.M."/>
            <person name="Aranda M."/>
            <person name="Bell S.C."/>
            <person name="Webster N.S."/>
        </authorList>
    </citation>
    <scope>NUCLEOTIDE SEQUENCE</scope>
    <source>
        <strain evidence="1">SB0675_bin_29</strain>
    </source>
</reference>
<sequence length="181" mass="19005">MKPAVMIGCQVGDDRREGNRGALMLKQAQEDMLHERVYGDDQMRAVGLQDLAQLVAADQIDQAQGDRERALVFENGPEQLPEPEDAGNDRAVQAGHLIDGPGGVVGPQIDDLHLKPVGIAGGEGGLQSLGAGAVAAPGIAHQNQNSAGIHVKGKLWMAPHDGPWGKVSCDTGRESVLWGQG</sequence>
<organism evidence="1">
    <name type="scientific">Caldilineaceae bacterium SB0675_bin_29</name>
    <dbReference type="NCBI Taxonomy" id="2605266"/>
    <lineage>
        <taxon>Bacteria</taxon>
        <taxon>Bacillati</taxon>
        <taxon>Chloroflexota</taxon>
        <taxon>Caldilineae</taxon>
        <taxon>Caldilineales</taxon>
        <taxon>Caldilineaceae</taxon>
    </lineage>
</organism>
<name>A0A6B1FXJ5_9CHLR</name>
<protein>
    <submittedName>
        <fullName evidence="1">Uncharacterized protein</fullName>
    </submittedName>
</protein>
<dbReference type="AlphaFoldDB" id="A0A6B1FXJ5"/>
<comment type="caution">
    <text evidence="1">The sequence shown here is derived from an EMBL/GenBank/DDBJ whole genome shotgun (WGS) entry which is preliminary data.</text>
</comment>
<proteinExistence type="predicted"/>
<dbReference type="EMBL" id="VYDA01000112">
    <property type="protein sequence ID" value="MYH60767.1"/>
    <property type="molecule type" value="Genomic_DNA"/>
</dbReference>